<comment type="caution">
    <text evidence="1">The sequence shown here is derived from an EMBL/GenBank/DDBJ whole genome shotgun (WGS) entry which is preliminary data.</text>
</comment>
<sequence>MSSRNNKAPESNQKPLFLTNLSALTTSKGIPILQNPLELIQPSVVTRTVGKGMVKVGRLVSDSVSRHQSREVDSSDAFDGWLLSCEGVTADGFSVINGDDFSIYSSCFSSLFFLTAFIFPNYEFSWEGIRGVYMVGMYLR</sequence>
<evidence type="ECO:0000313" key="1">
    <source>
        <dbReference type="EMBL" id="GFY78255.1"/>
    </source>
</evidence>
<dbReference type="EMBL" id="BMAV01022890">
    <property type="protein sequence ID" value="GFY78255.1"/>
    <property type="molecule type" value="Genomic_DNA"/>
</dbReference>
<keyword evidence="2" id="KW-1185">Reference proteome</keyword>
<dbReference type="OrthoDB" id="10297321at2759"/>
<name>A0A8X6YW29_9ARAC</name>
<dbReference type="AlphaFoldDB" id="A0A8X6YW29"/>
<organism evidence="1 2">
    <name type="scientific">Trichonephila inaurata madagascariensis</name>
    <dbReference type="NCBI Taxonomy" id="2747483"/>
    <lineage>
        <taxon>Eukaryota</taxon>
        <taxon>Metazoa</taxon>
        <taxon>Ecdysozoa</taxon>
        <taxon>Arthropoda</taxon>
        <taxon>Chelicerata</taxon>
        <taxon>Arachnida</taxon>
        <taxon>Araneae</taxon>
        <taxon>Araneomorphae</taxon>
        <taxon>Entelegynae</taxon>
        <taxon>Araneoidea</taxon>
        <taxon>Nephilidae</taxon>
        <taxon>Trichonephila</taxon>
        <taxon>Trichonephila inaurata</taxon>
    </lineage>
</organism>
<gene>
    <name evidence="1" type="ORF">TNIN_310741</name>
</gene>
<proteinExistence type="predicted"/>
<dbReference type="Proteomes" id="UP000886998">
    <property type="component" value="Unassembled WGS sequence"/>
</dbReference>
<accession>A0A8X6YW29</accession>
<protein>
    <submittedName>
        <fullName evidence="1">Uncharacterized protein</fullName>
    </submittedName>
</protein>
<evidence type="ECO:0000313" key="2">
    <source>
        <dbReference type="Proteomes" id="UP000886998"/>
    </source>
</evidence>
<reference evidence="1" key="1">
    <citation type="submission" date="2020-08" db="EMBL/GenBank/DDBJ databases">
        <title>Multicomponent nature underlies the extraordinary mechanical properties of spider dragline silk.</title>
        <authorList>
            <person name="Kono N."/>
            <person name="Nakamura H."/>
            <person name="Mori M."/>
            <person name="Yoshida Y."/>
            <person name="Ohtoshi R."/>
            <person name="Malay A.D."/>
            <person name="Moran D.A.P."/>
            <person name="Tomita M."/>
            <person name="Numata K."/>
            <person name="Arakawa K."/>
        </authorList>
    </citation>
    <scope>NUCLEOTIDE SEQUENCE</scope>
</reference>